<feature type="non-terminal residue" evidence="2">
    <location>
        <position position="117"/>
    </location>
</feature>
<dbReference type="EMBL" id="JADGJD010000022">
    <property type="protein sequence ID" value="KAJ3056731.1"/>
    <property type="molecule type" value="Genomic_DNA"/>
</dbReference>
<dbReference type="Proteomes" id="UP001212841">
    <property type="component" value="Unassembled WGS sequence"/>
</dbReference>
<sequence>MPTNSPPKKGPSPSASGNKNDSGGIHRMVWSDVSFDKNGKPAMVESYYLLDSKGNVAGFGTAKPSNRMGNSNAKRKELAESTGEMPASTPISDAPARPSMPSRSSRSPPQRLENAIP</sequence>
<comment type="caution">
    <text evidence="2">The sequence shown here is derived from an EMBL/GenBank/DDBJ whole genome shotgun (WGS) entry which is preliminary data.</text>
</comment>
<reference evidence="2" key="1">
    <citation type="submission" date="2020-05" db="EMBL/GenBank/DDBJ databases">
        <title>Phylogenomic resolution of chytrid fungi.</title>
        <authorList>
            <person name="Stajich J.E."/>
            <person name="Amses K."/>
            <person name="Simmons R."/>
            <person name="Seto K."/>
            <person name="Myers J."/>
            <person name="Bonds A."/>
            <person name="Quandt C.A."/>
            <person name="Barry K."/>
            <person name="Liu P."/>
            <person name="Grigoriev I."/>
            <person name="Longcore J.E."/>
            <person name="James T.Y."/>
        </authorList>
    </citation>
    <scope>NUCLEOTIDE SEQUENCE</scope>
    <source>
        <strain evidence="2">JEL0318</strain>
    </source>
</reference>
<dbReference type="AlphaFoldDB" id="A0AAD5SL22"/>
<accession>A0AAD5SL22</accession>
<protein>
    <submittedName>
        <fullName evidence="2">Uncharacterized protein</fullName>
    </submittedName>
</protein>
<name>A0AAD5SL22_9FUNG</name>
<evidence type="ECO:0000313" key="2">
    <source>
        <dbReference type="EMBL" id="KAJ3056731.1"/>
    </source>
</evidence>
<evidence type="ECO:0000313" key="3">
    <source>
        <dbReference type="Proteomes" id="UP001212841"/>
    </source>
</evidence>
<keyword evidence="3" id="KW-1185">Reference proteome</keyword>
<gene>
    <name evidence="2" type="ORF">HK097_004592</name>
</gene>
<feature type="compositionally biased region" description="Low complexity" evidence="1">
    <location>
        <begin position="94"/>
        <end position="109"/>
    </location>
</feature>
<proteinExistence type="predicted"/>
<evidence type="ECO:0000256" key="1">
    <source>
        <dbReference type="SAM" id="MobiDB-lite"/>
    </source>
</evidence>
<feature type="compositionally biased region" description="Polar residues" evidence="1">
    <location>
        <begin position="63"/>
        <end position="72"/>
    </location>
</feature>
<feature type="compositionally biased region" description="Pro residues" evidence="1">
    <location>
        <begin position="1"/>
        <end position="10"/>
    </location>
</feature>
<feature type="region of interest" description="Disordered" evidence="1">
    <location>
        <begin position="1"/>
        <end position="26"/>
    </location>
</feature>
<feature type="region of interest" description="Disordered" evidence="1">
    <location>
        <begin position="55"/>
        <end position="117"/>
    </location>
</feature>
<organism evidence="2 3">
    <name type="scientific">Rhizophlyctis rosea</name>
    <dbReference type="NCBI Taxonomy" id="64517"/>
    <lineage>
        <taxon>Eukaryota</taxon>
        <taxon>Fungi</taxon>
        <taxon>Fungi incertae sedis</taxon>
        <taxon>Chytridiomycota</taxon>
        <taxon>Chytridiomycota incertae sedis</taxon>
        <taxon>Chytridiomycetes</taxon>
        <taxon>Rhizophlyctidales</taxon>
        <taxon>Rhizophlyctidaceae</taxon>
        <taxon>Rhizophlyctis</taxon>
    </lineage>
</organism>